<feature type="compositionally biased region" description="Acidic residues" evidence="1">
    <location>
        <begin position="46"/>
        <end position="63"/>
    </location>
</feature>
<evidence type="ECO:0000313" key="2">
    <source>
        <dbReference type="EMBL" id="CAA2956367.1"/>
    </source>
</evidence>
<dbReference type="PANTHER" id="PTHR33874:SF1">
    <property type="entry name" value="RING FINGER PROTEIN"/>
    <property type="match status" value="1"/>
</dbReference>
<accession>A0A8S0PU53</accession>
<gene>
    <name evidence="2" type="ORF">OLEA9_A109811</name>
</gene>
<dbReference type="EMBL" id="CACTIH010000185">
    <property type="protein sequence ID" value="CAA2956367.1"/>
    <property type="molecule type" value="Genomic_DNA"/>
</dbReference>
<feature type="region of interest" description="Disordered" evidence="1">
    <location>
        <begin position="1"/>
        <end position="21"/>
    </location>
</feature>
<keyword evidence="3" id="KW-1185">Reference proteome</keyword>
<feature type="region of interest" description="Disordered" evidence="1">
    <location>
        <begin position="46"/>
        <end position="68"/>
    </location>
</feature>
<evidence type="ECO:0000313" key="3">
    <source>
        <dbReference type="Proteomes" id="UP000594638"/>
    </source>
</evidence>
<protein>
    <submittedName>
        <fullName evidence="2">Uncharacterized protein</fullName>
    </submittedName>
</protein>
<dbReference type="Proteomes" id="UP000594638">
    <property type="component" value="Unassembled WGS sequence"/>
</dbReference>
<evidence type="ECO:0000256" key="1">
    <source>
        <dbReference type="SAM" id="MobiDB-lite"/>
    </source>
</evidence>
<dbReference type="OrthoDB" id="2014733at2759"/>
<proteinExistence type="predicted"/>
<dbReference type="PANTHER" id="PTHR33874">
    <property type="entry name" value="RING FINGER PROTEIN"/>
    <property type="match status" value="1"/>
</dbReference>
<dbReference type="Gramene" id="OE9A109811T1">
    <property type="protein sequence ID" value="OE9A109811C1"/>
    <property type="gene ID" value="OE9A109811"/>
</dbReference>
<dbReference type="AlphaFoldDB" id="A0A8S0PU53"/>
<name>A0A8S0PU53_OLEEU</name>
<organism evidence="2 3">
    <name type="scientific">Olea europaea subsp. europaea</name>
    <dbReference type="NCBI Taxonomy" id="158383"/>
    <lineage>
        <taxon>Eukaryota</taxon>
        <taxon>Viridiplantae</taxon>
        <taxon>Streptophyta</taxon>
        <taxon>Embryophyta</taxon>
        <taxon>Tracheophyta</taxon>
        <taxon>Spermatophyta</taxon>
        <taxon>Magnoliopsida</taxon>
        <taxon>eudicotyledons</taxon>
        <taxon>Gunneridae</taxon>
        <taxon>Pentapetalae</taxon>
        <taxon>asterids</taxon>
        <taxon>lamiids</taxon>
        <taxon>Lamiales</taxon>
        <taxon>Oleaceae</taxon>
        <taxon>Oleeae</taxon>
        <taxon>Olea</taxon>
    </lineage>
</organism>
<sequence>MDPMELTGQKPTGKGSERDRVRLKRKTLEVVLQQCQVALQELTDVLDDDDADGDPDALPDFDDSSSSPCCDAETAEFCDLLQSMVEGTDFLEKLENARAALPQNMSEEGNSWDMVSENEVWEVRNMESDGEDFVFVRQEDIVEGIACFMAAYLLSLKQAKDVTPNQLQEALRKTFSVKKNKGKLQKAWDGSRAIYNVASWGATAIG</sequence>
<reference evidence="2 3" key="1">
    <citation type="submission" date="2019-12" db="EMBL/GenBank/DDBJ databases">
        <authorList>
            <person name="Alioto T."/>
            <person name="Alioto T."/>
            <person name="Gomez Garrido J."/>
        </authorList>
    </citation>
    <scope>NUCLEOTIDE SEQUENCE [LARGE SCALE GENOMIC DNA]</scope>
</reference>
<comment type="caution">
    <text evidence="2">The sequence shown here is derived from an EMBL/GenBank/DDBJ whole genome shotgun (WGS) entry which is preliminary data.</text>
</comment>